<feature type="compositionally biased region" description="Basic and acidic residues" evidence="4">
    <location>
        <begin position="43"/>
        <end position="55"/>
    </location>
</feature>
<proteinExistence type="inferred from homology"/>
<comment type="subcellular location">
    <subcellularLocation>
        <location evidence="1">Cell envelope</location>
    </subcellularLocation>
</comment>
<dbReference type="EMBL" id="JBHSMQ010000002">
    <property type="protein sequence ID" value="MFC5454856.1"/>
    <property type="molecule type" value="Genomic_DNA"/>
</dbReference>
<gene>
    <name evidence="6" type="ORF">ACFQDI_08335</name>
</gene>
<feature type="domain" description="Periplasmic binding protein" evidence="5">
    <location>
        <begin position="118"/>
        <end position="341"/>
    </location>
</feature>
<reference evidence="7" key="1">
    <citation type="journal article" date="2019" name="Int. J. Syst. Evol. Microbiol.">
        <title>The Global Catalogue of Microorganisms (GCM) 10K type strain sequencing project: providing services to taxonomists for standard genome sequencing and annotation.</title>
        <authorList>
            <consortium name="The Broad Institute Genomics Platform"/>
            <consortium name="The Broad Institute Genome Sequencing Center for Infectious Disease"/>
            <person name="Wu L."/>
            <person name="Ma J."/>
        </authorList>
    </citation>
    <scope>NUCLEOTIDE SEQUENCE [LARGE SCALE GENOMIC DNA]</scope>
    <source>
        <strain evidence="7">CGMCC 4.1469</strain>
    </source>
</reference>
<name>A0ABW0KPJ8_9BACT</name>
<protein>
    <submittedName>
        <fullName evidence="6">Substrate-binding domain-containing protein</fullName>
    </submittedName>
</protein>
<evidence type="ECO:0000313" key="6">
    <source>
        <dbReference type="EMBL" id="MFC5454856.1"/>
    </source>
</evidence>
<feature type="compositionally biased region" description="Low complexity" evidence="4">
    <location>
        <begin position="70"/>
        <end position="81"/>
    </location>
</feature>
<feature type="region of interest" description="Disordered" evidence="4">
    <location>
        <begin position="40"/>
        <end position="81"/>
    </location>
</feature>
<keyword evidence="3" id="KW-0732">Signal</keyword>
<dbReference type="PANTHER" id="PTHR46847">
    <property type="entry name" value="D-ALLOSE-BINDING PERIPLASMIC PROTEIN-RELATED"/>
    <property type="match status" value="1"/>
</dbReference>
<evidence type="ECO:0000259" key="5">
    <source>
        <dbReference type="Pfam" id="PF13407"/>
    </source>
</evidence>
<dbReference type="InterPro" id="IPR025997">
    <property type="entry name" value="SBP_2_dom"/>
</dbReference>
<dbReference type="Pfam" id="PF13407">
    <property type="entry name" value="Peripla_BP_4"/>
    <property type="match status" value="1"/>
</dbReference>
<dbReference type="Proteomes" id="UP001596052">
    <property type="component" value="Unassembled WGS sequence"/>
</dbReference>
<comment type="caution">
    <text evidence="6">The sequence shown here is derived from an EMBL/GenBank/DDBJ whole genome shotgun (WGS) entry which is preliminary data.</text>
</comment>
<dbReference type="InterPro" id="IPR028082">
    <property type="entry name" value="Peripla_BP_I"/>
</dbReference>
<sequence>MCISDFDAYNDFRTMTFPSPRSAALSFGMLLSLAACDPSDAPDVEKAISDLEKQKLQNSAPPKSSPQPTTPASTPPAILSATGLSAKDERAEIILLLPDTRIAMQAFQSNGLAMLVGRKAGYKLTTSDAAGSSTQQIEQLRQAIAAKPAAIILSPIDPPALAALIVEAQTHGITVIGLDKRMLNEGCASVVFTDQRRVGRMAADTVVEALKRKAAEENRAEITGRVVQLRGSADSYTSSELAEGFSEGLRTQPGIILVHDAPADWSTDTAAKCTSEAFSLQKNFDAIYAQSDAMAVGAAKAAEAAGQRDSIFIVGTDGLSGQKRGLDLVRLGELDASVVQPALVDLALHIITKMRTDKTFKPQPSYEIQPVVIMPKNVEQMFRTGTYKLPPL</sequence>
<evidence type="ECO:0000313" key="7">
    <source>
        <dbReference type="Proteomes" id="UP001596052"/>
    </source>
</evidence>
<evidence type="ECO:0000256" key="2">
    <source>
        <dbReference type="ARBA" id="ARBA00007639"/>
    </source>
</evidence>
<evidence type="ECO:0000256" key="3">
    <source>
        <dbReference type="ARBA" id="ARBA00022729"/>
    </source>
</evidence>
<accession>A0ABW0KPJ8</accession>
<comment type="similarity">
    <text evidence="2">Belongs to the bacterial solute-binding protein 2 family.</text>
</comment>
<dbReference type="SUPFAM" id="SSF53822">
    <property type="entry name" value="Periplasmic binding protein-like I"/>
    <property type="match status" value="1"/>
</dbReference>
<organism evidence="6 7">
    <name type="scientific">Prosthecobacter fluviatilis</name>
    <dbReference type="NCBI Taxonomy" id="445931"/>
    <lineage>
        <taxon>Bacteria</taxon>
        <taxon>Pseudomonadati</taxon>
        <taxon>Verrucomicrobiota</taxon>
        <taxon>Verrucomicrobiia</taxon>
        <taxon>Verrucomicrobiales</taxon>
        <taxon>Verrucomicrobiaceae</taxon>
        <taxon>Prosthecobacter</taxon>
    </lineage>
</organism>
<keyword evidence="7" id="KW-1185">Reference proteome</keyword>
<dbReference type="Gene3D" id="3.40.50.2300">
    <property type="match status" value="2"/>
</dbReference>
<evidence type="ECO:0000256" key="4">
    <source>
        <dbReference type="SAM" id="MobiDB-lite"/>
    </source>
</evidence>
<evidence type="ECO:0000256" key="1">
    <source>
        <dbReference type="ARBA" id="ARBA00004196"/>
    </source>
</evidence>
<dbReference type="PANTHER" id="PTHR46847:SF1">
    <property type="entry name" value="D-ALLOSE-BINDING PERIPLASMIC PROTEIN-RELATED"/>
    <property type="match status" value="1"/>
</dbReference>